<accession>A0ABD2Q6G2</accession>
<gene>
    <name evidence="5" type="ORF">Ciccas_006224</name>
</gene>
<dbReference type="EMBL" id="JBJKFK010000815">
    <property type="protein sequence ID" value="KAL3315149.1"/>
    <property type="molecule type" value="Genomic_DNA"/>
</dbReference>
<keyword evidence="3" id="KW-0539">Nucleus</keyword>
<sequence>VVGTLPQVSENVELSVAISRLTLDFVMNDVFQSAEENANVTCDELAKYEIISWLLQQGLTDRLLALPQNNQSLLEDYMKKRLDTLSSREENLLECISLRLMLWRLFTKRNAHFEAAQMLESLALSCQHNSEPTMRTLSLDNRIEYLARAIVSLKSLESQQRHSHSQYLKAVQDRLDTAELQQQLLQELLTSGSGVDIDSAAQKLSFGPLYDLTTLFMQFAEPLNMYEAKLHIFRAANHQDCELIRAVWTDLLKRHLTYQPEQHGDVPASSELALAECLRRQYQHIIQANKAYHSELNSTDSLYFPGELIVAQLEQYAIERNLDTSWVLALFRRADIYAPSQLARHYDALLRSKDPFWHSDKRRERLFSVLLAIFRQFLNDCGSQPQRSRQYHATKLMDLNSTMMVELQSGSGASSPLDPAKAKAILSQFAQFQQQLEQIFM</sequence>
<dbReference type="InterPro" id="IPR007187">
    <property type="entry name" value="Nucleoporin_Nup133/Nup155_C"/>
</dbReference>
<dbReference type="InterPro" id="IPR004870">
    <property type="entry name" value="Nucleoporin_Nup155"/>
</dbReference>
<dbReference type="Gene3D" id="1.25.40.440">
    <property type="entry name" value="Nucleoporin, helical domain, central subdomain"/>
    <property type="match status" value="1"/>
</dbReference>
<dbReference type="PANTHER" id="PTHR10350:SF6">
    <property type="entry name" value="NUCLEAR PORE COMPLEX PROTEIN NUP155"/>
    <property type="match status" value="1"/>
</dbReference>
<comment type="caution">
    <text evidence="5">The sequence shown here is derived from an EMBL/GenBank/DDBJ whole genome shotgun (WGS) entry which is preliminary data.</text>
</comment>
<dbReference type="Gene3D" id="1.20.120.1880">
    <property type="entry name" value="Nucleoporin, helical C-terminal domain"/>
    <property type="match status" value="1"/>
</dbReference>
<dbReference type="Pfam" id="PF03177">
    <property type="entry name" value="Nucleoporin_C"/>
    <property type="match status" value="1"/>
</dbReference>
<keyword evidence="2" id="KW-0813">Transport</keyword>
<organism evidence="5 6">
    <name type="scientific">Cichlidogyrus casuarinus</name>
    <dbReference type="NCBI Taxonomy" id="1844966"/>
    <lineage>
        <taxon>Eukaryota</taxon>
        <taxon>Metazoa</taxon>
        <taxon>Spiralia</taxon>
        <taxon>Lophotrochozoa</taxon>
        <taxon>Platyhelminthes</taxon>
        <taxon>Monogenea</taxon>
        <taxon>Monopisthocotylea</taxon>
        <taxon>Dactylogyridea</taxon>
        <taxon>Ancyrocephalidae</taxon>
        <taxon>Cichlidogyrus</taxon>
    </lineage>
</organism>
<reference evidence="5 6" key="1">
    <citation type="submission" date="2024-11" db="EMBL/GenBank/DDBJ databases">
        <title>Adaptive evolution of stress response genes in parasites aligns with host niche diversity.</title>
        <authorList>
            <person name="Hahn C."/>
            <person name="Resl P."/>
        </authorList>
    </citation>
    <scope>NUCLEOTIDE SEQUENCE [LARGE SCALE GENOMIC DNA]</scope>
    <source>
        <strain evidence="5">EGGRZ-B1_66</strain>
        <tissue evidence="5">Body</tissue>
    </source>
</reference>
<dbReference type="PANTHER" id="PTHR10350">
    <property type="entry name" value="NUCLEAR PORE COMPLEX PROTEIN NUP155"/>
    <property type="match status" value="1"/>
</dbReference>
<proteinExistence type="predicted"/>
<evidence type="ECO:0000313" key="6">
    <source>
        <dbReference type="Proteomes" id="UP001626550"/>
    </source>
</evidence>
<name>A0ABD2Q6G2_9PLAT</name>
<dbReference type="InterPro" id="IPR042538">
    <property type="entry name" value="Nucleoporin_Nup155_C_3"/>
</dbReference>
<feature type="domain" description="Nucleoporin Nup133/Nup155-like C-terminal" evidence="4">
    <location>
        <begin position="36"/>
        <end position="391"/>
    </location>
</feature>
<dbReference type="Proteomes" id="UP001626550">
    <property type="component" value="Unassembled WGS sequence"/>
</dbReference>
<evidence type="ECO:0000259" key="4">
    <source>
        <dbReference type="Pfam" id="PF03177"/>
    </source>
</evidence>
<dbReference type="GO" id="GO:0005635">
    <property type="term" value="C:nuclear envelope"/>
    <property type="evidence" value="ECO:0007669"/>
    <property type="project" value="UniProtKB-ARBA"/>
</dbReference>
<keyword evidence="6" id="KW-1185">Reference proteome</keyword>
<dbReference type="InterPro" id="IPR042537">
    <property type="entry name" value="Nucleoporin_Nup155_C_2"/>
</dbReference>
<evidence type="ECO:0000256" key="3">
    <source>
        <dbReference type="ARBA" id="ARBA00023242"/>
    </source>
</evidence>
<evidence type="ECO:0000313" key="5">
    <source>
        <dbReference type="EMBL" id="KAL3315149.1"/>
    </source>
</evidence>
<evidence type="ECO:0000256" key="1">
    <source>
        <dbReference type="ARBA" id="ARBA00004123"/>
    </source>
</evidence>
<protein>
    <recommendedName>
        <fullName evidence="4">Nucleoporin Nup133/Nup155-like C-terminal domain-containing protein</fullName>
    </recommendedName>
</protein>
<evidence type="ECO:0000256" key="2">
    <source>
        <dbReference type="ARBA" id="ARBA00022448"/>
    </source>
</evidence>
<feature type="non-terminal residue" evidence="5">
    <location>
        <position position="1"/>
    </location>
</feature>
<comment type="subcellular location">
    <subcellularLocation>
        <location evidence="1">Nucleus</location>
    </subcellularLocation>
</comment>
<dbReference type="AlphaFoldDB" id="A0ABD2Q6G2"/>